<evidence type="ECO:0000313" key="1">
    <source>
        <dbReference type="EMBL" id="JAE32323.1"/>
    </source>
</evidence>
<dbReference type="EMBL" id="GBRH01165573">
    <property type="protein sequence ID" value="JAE32323.1"/>
    <property type="molecule type" value="Transcribed_RNA"/>
</dbReference>
<protein>
    <submittedName>
        <fullName evidence="1">Uncharacterized protein</fullName>
    </submittedName>
</protein>
<reference evidence="1" key="1">
    <citation type="submission" date="2014-09" db="EMBL/GenBank/DDBJ databases">
        <authorList>
            <person name="Magalhaes I.L.F."/>
            <person name="Oliveira U."/>
            <person name="Santos F.R."/>
            <person name="Vidigal T.H.D.A."/>
            <person name="Brescovit A.D."/>
            <person name="Santos A.J."/>
        </authorList>
    </citation>
    <scope>NUCLEOTIDE SEQUENCE</scope>
    <source>
        <tissue evidence="1">Shoot tissue taken approximately 20 cm above the soil surface</tissue>
    </source>
</reference>
<reference evidence="1" key="2">
    <citation type="journal article" date="2015" name="Data Brief">
        <title>Shoot transcriptome of the giant reed, Arundo donax.</title>
        <authorList>
            <person name="Barrero R.A."/>
            <person name="Guerrero F.D."/>
            <person name="Moolhuijzen P."/>
            <person name="Goolsby J.A."/>
            <person name="Tidwell J."/>
            <person name="Bellgard S.E."/>
            <person name="Bellgard M.I."/>
        </authorList>
    </citation>
    <scope>NUCLEOTIDE SEQUENCE</scope>
    <source>
        <tissue evidence="1">Shoot tissue taken approximately 20 cm above the soil surface</tissue>
    </source>
</reference>
<sequence length="43" mass="4792">MYSLDELCIVLIFIFKFSHSSSSVLISFSKGTKSSFEPLSMLA</sequence>
<name>A0A0A9HHC9_ARUDO</name>
<organism evidence="1">
    <name type="scientific">Arundo donax</name>
    <name type="common">Giant reed</name>
    <name type="synonym">Donax arundinaceus</name>
    <dbReference type="NCBI Taxonomy" id="35708"/>
    <lineage>
        <taxon>Eukaryota</taxon>
        <taxon>Viridiplantae</taxon>
        <taxon>Streptophyta</taxon>
        <taxon>Embryophyta</taxon>
        <taxon>Tracheophyta</taxon>
        <taxon>Spermatophyta</taxon>
        <taxon>Magnoliopsida</taxon>
        <taxon>Liliopsida</taxon>
        <taxon>Poales</taxon>
        <taxon>Poaceae</taxon>
        <taxon>PACMAD clade</taxon>
        <taxon>Arundinoideae</taxon>
        <taxon>Arundineae</taxon>
        <taxon>Arundo</taxon>
    </lineage>
</organism>
<dbReference type="AlphaFoldDB" id="A0A0A9HHC9"/>
<accession>A0A0A9HHC9</accession>
<proteinExistence type="predicted"/>